<dbReference type="GO" id="GO:0044550">
    <property type="term" value="P:secondary metabolite biosynthetic process"/>
    <property type="evidence" value="ECO:0007669"/>
    <property type="project" value="TreeGrafter"/>
</dbReference>
<dbReference type="InterPro" id="IPR042099">
    <property type="entry name" value="ANL_N_sf"/>
</dbReference>
<gene>
    <name evidence="5" type="ORF">CCHL11_01061</name>
</gene>
<sequence length="250" mass="26904">MEEHRHSLSASAGYTRASNMGPHTRFLQFVGYVLTPTVWRFGIAEDERMNDLVGAINAFQANAMFMTPTAISLLRPADVPCIKDVILGGEVPKRESLLSWAPMVRLTNGYGPAEAAVCAVMKTCLSPDTAPSSAGKTICCKTWVVDLLDDRRLAPVGAVGELWLEGPSVTRGYLGLKEETSEAFLSRPPFLQGNEAAPKWRFSCTGNLACYGADGDIRNLGRRDTQGNFGAGGLSCLKSSTVPPNFSEAL</sequence>
<dbReference type="PANTHER" id="PTHR45527">
    <property type="entry name" value="NONRIBOSOMAL PEPTIDE SYNTHETASE"/>
    <property type="match status" value="1"/>
</dbReference>
<accession>A0A1Q8S7Z1</accession>
<evidence type="ECO:0000313" key="5">
    <source>
        <dbReference type="EMBL" id="OLN97496.1"/>
    </source>
</evidence>
<name>A0A1Q8S7Z1_9PEZI</name>
<dbReference type="STRING" id="708187.A0A1Q8S7Z1"/>
<dbReference type="PANTHER" id="PTHR45527:SF16">
    <property type="entry name" value="NONRIBOSOMAL PEPTIDE SYNTHASE ATNA-RELATED"/>
    <property type="match status" value="1"/>
</dbReference>
<keyword evidence="3" id="KW-0436">Ligase</keyword>
<proteinExistence type="predicted"/>
<reference evidence="5 6" key="1">
    <citation type="submission" date="2016-11" db="EMBL/GenBank/DDBJ databases">
        <title>Draft Genome Assembly of Colletotrichum chlorophyti a pathogen of herbaceous plants.</title>
        <authorList>
            <person name="Gan P."/>
            <person name="Narusaka M."/>
            <person name="Tsushima A."/>
            <person name="Narusaka Y."/>
            <person name="Takano Y."/>
            <person name="Shirasu K."/>
        </authorList>
    </citation>
    <scope>NUCLEOTIDE SEQUENCE [LARGE SCALE GENOMIC DNA]</scope>
    <source>
        <strain evidence="5 6">NTL11</strain>
    </source>
</reference>
<dbReference type="OrthoDB" id="4851615at2759"/>
<dbReference type="SUPFAM" id="SSF56801">
    <property type="entry name" value="Acetyl-CoA synthetase-like"/>
    <property type="match status" value="1"/>
</dbReference>
<dbReference type="EMBL" id="MPGH01000008">
    <property type="protein sequence ID" value="OLN97496.1"/>
    <property type="molecule type" value="Genomic_DNA"/>
</dbReference>
<evidence type="ECO:0000313" key="6">
    <source>
        <dbReference type="Proteomes" id="UP000186583"/>
    </source>
</evidence>
<keyword evidence="2" id="KW-0597">Phosphoprotein</keyword>
<dbReference type="Pfam" id="PF00501">
    <property type="entry name" value="AMP-binding"/>
    <property type="match status" value="1"/>
</dbReference>
<dbReference type="GO" id="GO:0043041">
    <property type="term" value="P:amino acid activation for nonribosomal peptide biosynthetic process"/>
    <property type="evidence" value="ECO:0007669"/>
    <property type="project" value="TreeGrafter"/>
</dbReference>
<dbReference type="AlphaFoldDB" id="A0A1Q8S7Z1"/>
<keyword evidence="6" id="KW-1185">Reference proteome</keyword>
<protein>
    <submittedName>
        <fullName evidence="5">Nonribosomal peptide synthetase 12-like protein 1</fullName>
    </submittedName>
</protein>
<comment type="caution">
    <text evidence="5">The sequence shown here is derived from an EMBL/GenBank/DDBJ whole genome shotgun (WGS) entry which is preliminary data.</text>
</comment>
<dbReference type="Proteomes" id="UP000186583">
    <property type="component" value="Unassembled WGS sequence"/>
</dbReference>
<evidence type="ECO:0000256" key="2">
    <source>
        <dbReference type="ARBA" id="ARBA00022553"/>
    </source>
</evidence>
<dbReference type="GO" id="GO:0031177">
    <property type="term" value="F:phosphopantetheine binding"/>
    <property type="evidence" value="ECO:0007669"/>
    <property type="project" value="TreeGrafter"/>
</dbReference>
<dbReference type="InterPro" id="IPR000873">
    <property type="entry name" value="AMP-dep_synth/lig_dom"/>
</dbReference>
<dbReference type="Gene3D" id="3.40.50.12780">
    <property type="entry name" value="N-terminal domain of ligase-like"/>
    <property type="match status" value="1"/>
</dbReference>
<keyword evidence="1" id="KW-0596">Phosphopantetheine</keyword>
<evidence type="ECO:0000256" key="3">
    <source>
        <dbReference type="ARBA" id="ARBA00022598"/>
    </source>
</evidence>
<dbReference type="GO" id="GO:0016874">
    <property type="term" value="F:ligase activity"/>
    <property type="evidence" value="ECO:0007669"/>
    <property type="project" value="UniProtKB-KW"/>
</dbReference>
<feature type="domain" description="AMP-dependent synthetase/ligase" evidence="4">
    <location>
        <begin position="49"/>
        <end position="174"/>
    </location>
</feature>
<organism evidence="5 6">
    <name type="scientific">Colletotrichum chlorophyti</name>
    <dbReference type="NCBI Taxonomy" id="708187"/>
    <lineage>
        <taxon>Eukaryota</taxon>
        <taxon>Fungi</taxon>
        <taxon>Dikarya</taxon>
        <taxon>Ascomycota</taxon>
        <taxon>Pezizomycotina</taxon>
        <taxon>Sordariomycetes</taxon>
        <taxon>Hypocreomycetidae</taxon>
        <taxon>Glomerellales</taxon>
        <taxon>Glomerellaceae</taxon>
        <taxon>Colletotrichum</taxon>
    </lineage>
</organism>
<dbReference type="GO" id="GO:0005737">
    <property type="term" value="C:cytoplasm"/>
    <property type="evidence" value="ECO:0007669"/>
    <property type="project" value="TreeGrafter"/>
</dbReference>
<evidence type="ECO:0000259" key="4">
    <source>
        <dbReference type="Pfam" id="PF00501"/>
    </source>
</evidence>
<evidence type="ECO:0000256" key="1">
    <source>
        <dbReference type="ARBA" id="ARBA00022450"/>
    </source>
</evidence>